<keyword evidence="2" id="KW-1133">Transmembrane helix</keyword>
<evidence type="ECO:0000313" key="4">
    <source>
        <dbReference type="Proteomes" id="UP000269945"/>
    </source>
</evidence>
<evidence type="ECO:0000313" key="3">
    <source>
        <dbReference type="EMBL" id="VCW67916.1"/>
    </source>
</evidence>
<feature type="region of interest" description="Disordered" evidence="1">
    <location>
        <begin position="44"/>
        <end position="73"/>
    </location>
</feature>
<name>A0A9X9PV48_GULGU</name>
<dbReference type="EMBL" id="CYRY02003277">
    <property type="protein sequence ID" value="VCW67916.1"/>
    <property type="molecule type" value="Genomic_DNA"/>
</dbReference>
<organism evidence="3 4">
    <name type="scientific">Gulo gulo</name>
    <name type="common">Wolverine</name>
    <name type="synonym">Gluton</name>
    <dbReference type="NCBI Taxonomy" id="48420"/>
    <lineage>
        <taxon>Eukaryota</taxon>
        <taxon>Metazoa</taxon>
        <taxon>Chordata</taxon>
        <taxon>Craniata</taxon>
        <taxon>Vertebrata</taxon>
        <taxon>Euteleostomi</taxon>
        <taxon>Mammalia</taxon>
        <taxon>Eutheria</taxon>
        <taxon>Laurasiatheria</taxon>
        <taxon>Carnivora</taxon>
        <taxon>Caniformia</taxon>
        <taxon>Musteloidea</taxon>
        <taxon>Mustelidae</taxon>
        <taxon>Guloninae</taxon>
        <taxon>Gulo</taxon>
    </lineage>
</organism>
<proteinExistence type="predicted"/>
<comment type="caution">
    <text evidence="3">The sequence shown here is derived from an EMBL/GenBank/DDBJ whole genome shotgun (WGS) entry which is preliminary data.</text>
</comment>
<accession>A0A9X9PV48</accession>
<feature type="transmembrane region" description="Helical" evidence="2">
    <location>
        <begin position="76"/>
        <end position="94"/>
    </location>
</feature>
<keyword evidence="4" id="KW-1185">Reference proteome</keyword>
<dbReference type="Proteomes" id="UP000269945">
    <property type="component" value="Unassembled WGS sequence"/>
</dbReference>
<gene>
    <name evidence="3" type="ORF">BN2614_LOCUS1</name>
</gene>
<sequence length="112" mass="11680">MVAVPDLSQAGGTRHLQMSVSGVLGTAGPWEWVVGPRCVPCRGRGLGGPEAGQDGQGAGPRLPETGPQDRVHGGALLPPAAVGRLVFVLILLLMKLKVMILPVQCIYFSKSE</sequence>
<feature type="compositionally biased region" description="Gly residues" evidence="1">
    <location>
        <begin position="44"/>
        <end position="58"/>
    </location>
</feature>
<evidence type="ECO:0000256" key="1">
    <source>
        <dbReference type="SAM" id="MobiDB-lite"/>
    </source>
</evidence>
<evidence type="ECO:0000256" key="2">
    <source>
        <dbReference type="SAM" id="Phobius"/>
    </source>
</evidence>
<reference evidence="3 4" key="1">
    <citation type="submission" date="2018-10" db="EMBL/GenBank/DDBJ databases">
        <authorList>
            <person name="Ekblom R."/>
            <person name="Jareborg N."/>
        </authorList>
    </citation>
    <scope>NUCLEOTIDE SEQUENCE [LARGE SCALE GENOMIC DNA]</scope>
    <source>
        <tissue evidence="3">Muscle</tissue>
    </source>
</reference>
<keyword evidence="2" id="KW-0472">Membrane</keyword>
<protein>
    <submittedName>
        <fullName evidence="3">Uncharacterized protein</fullName>
    </submittedName>
</protein>
<keyword evidence="2" id="KW-0812">Transmembrane</keyword>
<dbReference type="AlphaFoldDB" id="A0A9X9PV48"/>